<keyword evidence="1" id="KW-0378">Hydrolase</keyword>
<evidence type="ECO:0000313" key="3">
    <source>
        <dbReference type="Proteomes" id="UP001240236"/>
    </source>
</evidence>
<dbReference type="Gene3D" id="3.40.50.1240">
    <property type="entry name" value="Phosphoglycerate mutase-like"/>
    <property type="match status" value="1"/>
</dbReference>
<dbReference type="Pfam" id="PF00300">
    <property type="entry name" value="His_Phos_1"/>
    <property type="match status" value="1"/>
</dbReference>
<dbReference type="EC" id="5.4.2.12" evidence="2"/>
<keyword evidence="2" id="KW-0413">Isomerase</keyword>
<dbReference type="PANTHER" id="PTHR20935:SF0">
    <property type="entry name" value="SERINE_THREONINE-PROTEIN PHOSPHATASE PGAM5, MITOCHONDRIAL"/>
    <property type="match status" value="1"/>
</dbReference>
<dbReference type="PANTHER" id="PTHR20935">
    <property type="entry name" value="PHOSPHOGLYCERATE MUTASE-RELATED"/>
    <property type="match status" value="1"/>
</dbReference>
<dbReference type="GO" id="GO:0004619">
    <property type="term" value="F:phosphoglycerate mutase activity"/>
    <property type="evidence" value="ECO:0007669"/>
    <property type="project" value="UniProtKB-EC"/>
</dbReference>
<comment type="caution">
    <text evidence="2">The sequence shown here is derived from an EMBL/GenBank/DDBJ whole genome shotgun (WGS) entry which is preliminary data.</text>
</comment>
<sequence>MTARYVHLVRHGEAADGALTETGRRQAAATGDRLAALPIASLHHGPLPRAAETARIIASRLPGVPVRELDVCGDYVPPVGDRAALPRVFQDFLAEVTEEEYALGEALARAALARFARPAETETHELIVTHAFTVGWFVRDALDAPEPRWLGLNAVNCGLTTILYRPGRPPALMAFNEVSHL</sequence>
<dbReference type="SUPFAM" id="SSF53254">
    <property type="entry name" value="Phosphoglycerate mutase-like"/>
    <property type="match status" value="1"/>
</dbReference>
<dbReference type="InterPro" id="IPR051021">
    <property type="entry name" value="Mito_Ser/Thr_phosphatase"/>
</dbReference>
<dbReference type="CDD" id="cd07067">
    <property type="entry name" value="HP_PGM_like"/>
    <property type="match status" value="1"/>
</dbReference>
<dbReference type="Proteomes" id="UP001240236">
    <property type="component" value="Unassembled WGS sequence"/>
</dbReference>
<dbReference type="InterPro" id="IPR013078">
    <property type="entry name" value="His_Pase_superF_clade-1"/>
</dbReference>
<evidence type="ECO:0000313" key="2">
    <source>
        <dbReference type="EMBL" id="MDQ0369408.1"/>
    </source>
</evidence>
<organism evidence="2 3">
    <name type="scientific">Catenuloplanes indicus</name>
    <dbReference type="NCBI Taxonomy" id="137267"/>
    <lineage>
        <taxon>Bacteria</taxon>
        <taxon>Bacillati</taxon>
        <taxon>Actinomycetota</taxon>
        <taxon>Actinomycetes</taxon>
        <taxon>Micromonosporales</taxon>
        <taxon>Micromonosporaceae</taxon>
        <taxon>Catenuloplanes</taxon>
    </lineage>
</organism>
<dbReference type="RefSeq" id="WP_307244609.1">
    <property type="nucleotide sequence ID" value="NZ_JAUSUZ010000001.1"/>
</dbReference>
<keyword evidence="3" id="KW-1185">Reference proteome</keyword>
<dbReference type="GO" id="GO:0016787">
    <property type="term" value="F:hydrolase activity"/>
    <property type="evidence" value="ECO:0007669"/>
    <property type="project" value="UniProtKB-KW"/>
</dbReference>
<dbReference type="AlphaFoldDB" id="A0AAE4B2V1"/>
<dbReference type="SMART" id="SM00855">
    <property type="entry name" value="PGAM"/>
    <property type="match status" value="1"/>
</dbReference>
<dbReference type="EMBL" id="JAUSUZ010000001">
    <property type="protein sequence ID" value="MDQ0369408.1"/>
    <property type="molecule type" value="Genomic_DNA"/>
</dbReference>
<reference evidence="2 3" key="1">
    <citation type="submission" date="2023-07" db="EMBL/GenBank/DDBJ databases">
        <title>Sequencing the genomes of 1000 actinobacteria strains.</title>
        <authorList>
            <person name="Klenk H.-P."/>
        </authorList>
    </citation>
    <scope>NUCLEOTIDE SEQUENCE [LARGE SCALE GENOMIC DNA]</scope>
    <source>
        <strain evidence="2 3">DSM 44709</strain>
    </source>
</reference>
<name>A0AAE4B2V1_9ACTN</name>
<proteinExistence type="predicted"/>
<dbReference type="InterPro" id="IPR029033">
    <property type="entry name" value="His_PPase_superfam"/>
</dbReference>
<evidence type="ECO:0000256" key="1">
    <source>
        <dbReference type="ARBA" id="ARBA00022801"/>
    </source>
</evidence>
<gene>
    <name evidence="2" type="ORF">J2S42_006077</name>
</gene>
<accession>A0AAE4B2V1</accession>
<protein>
    <submittedName>
        <fullName evidence="2">Phosphoglycerate mutase</fullName>
        <ecNumber evidence="2">5.4.2.12</ecNumber>
    </submittedName>
</protein>